<keyword evidence="1" id="KW-0175">Coiled coil</keyword>
<protein>
    <submittedName>
        <fullName evidence="3">Uncharacterized protein</fullName>
    </submittedName>
</protein>
<proteinExistence type="evidence at transcript level"/>
<evidence type="ECO:0000256" key="1">
    <source>
        <dbReference type="SAM" id="Coils"/>
    </source>
</evidence>
<dbReference type="AlphaFoldDB" id="S6BHI4"/>
<evidence type="ECO:0000313" key="3">
    <source>
        <dbReference type="EMBL" id="BAN65684.1"/>
    </source>
</evidence>
<sequence>MADAAFSERLADHSTMDKVVLDPDVYCSLVKCAFNQAFQRKSETNQHSLLFKQLVNSLLETPDSDKTIGPPKPNPGVLSGNLKESIDAIKTDFLDHYSLLYNLEEYSIRERLVILGRHTTVENTLHHESVGVSRNQPDELGYGGDSGIPEEDQPDEGTVSHGVFDMINSLKNKFEKLNQRIEALDNELDAQVGDPNLREWEKSPESYHQRGEYDLEGDQELCDHIRNLYAHLHHQAKINNQKIEAMRNRLSTLQAHAKVLRRRDPHDTRIGL</sequence>
<feature type="coiled-coil region" evidence="1">
    <location>
        <begin position="167"/>
        <end position="194"/>
    </location>
</feature>
<reference evidence="3" key="1">
    <citation type="journal article" date="2014" name="BMC Genomics">
        <title>The Babesia bovis gene and promoter model: an update from full-length EST analysis.</title>
        <authorList>
            <person name="Yamagishi J."/>
            <person name="Wakaguri H."/>
            <person name="Yokoyama N."/>
            <person name="Yamashita R."/>
            <person name="Suzuki Y."/>
            <person name="Xuan X."/>
            <person name="Igarashi I."/>
        </authorList>
    </citation>
    <scope>NUCLEOTIDE SEQUENCE</scope>
    <source>
        <strain evidence="3">Texas</strain>
    </source>
</reference>
<name>S6BHI4_BABBO</name>
<organism evidence="3">
    <name type="scientific">Babesia bovis</name>
    <dbReference type="NCBI Taxonomy" id="5865"/>
    <lineage>
        <taxon>Eukaryota</taxon>
        <taxon>Sar</taxon>
        <taxon>Alveolata</taxon>
        <taxon>Apicomplexa</taxon>
        <taxon>Aconoidasida</taxon>
        <taxon>Piroplasmida</taxon>
        <taxon>Babesiidae</taxon>
        <taxon>Babesia</taxon>
    </lineage>
</organism>
<dbReference type="EMBL" id="AK441890">
    <property type="protein sequence ID" value="BAN65684.1"/>
    <property type="molecule type" value="mRNA"/>
</dbReference>
<dbReference type="VEuPathDB" id="PiroplasmaDB:BBOV_IV006930"/>
<evidence type="ECO:0000256" key="2">
    <source>
        <dbReference type="SAM" id="MobiDB-lite"/>
    </source>
</evidence>
<gene>
    <name evidence="3" type="primary">BBOV_IV006940</name>
</gene>
<accession>S6BHI4</accession>
<feature type="region of interest" description="Disordered" evidence="2">
    <location>
        <begin position="133"/>
        <end position="155"/>
    </location>
</feature>